<reference evidence="2 3" key="1">
    <citation type="submission" date="2015-12" db="EMBL/GenBank/DDBJ databases">
        <title>Intraspecies pangenome expansion in the marine bacterium Alteromonas.</title>
        <authorList>
            <person name="Lopez-Perez M."/>
            <person name="Rodriguez-Valera F."/>
        </authorList>
    </citation>
    <scope>NUCLEOTIDE SEQUENCE [LARGE SCALE GENOMIC DNA]</scope>
    <source>
        <strain evidence="2 3">UM8</strain>
        <plasmid evidence="2 3">pAMEDUM8_300</plasmid>
    </source>
</reference>
<dbReference type="AlphaFoldDB" id="A0AAC9AEF8"/>
<keyword evidence="2" id="KW-0614">Plasmid</keyword>
<dbReference type="Proteomes" id="UP000061468">
    <property type="component" value="Plasmid pAMEDUM8_300"/>
</dbReference>
<feature type="transmembrane region" description="Helical" evidence="1">
    <location>
        <begin position="43"/>
        <end position="65"/>
    </location>
</feature>
<keyword evidence="1" id="KW-0812">Transmembrane</keyword>
<proteinExistence type="predicted"/>
<organism evidence="2 3">
    <name type="scientific">Alteromonas mediterranea</name>
    <dbReference type="NCBI Taxonomy" id="314275"/>
    <lineage>
        <taxon>Bacteria</taxon>
        <taxon>Pseudomonadati</taxon>
        <taxon>Pseudomonadota</taxon>
        <taxon>Gammaproteobacteria</taxon>
        <taxon>Alteromonadales</taxon>
        <taxon>Alteromonadaceae</taxon>
        <taxon>Alteromonas/Salinimonas group</taxon>
        <taxon>Alteromonas</taxon>
    </lineage>
</organism>
<dbReference type="GeneID" id="56269188"/>
<geneLocation type="plasmid" evidence="2 3">
    <name>pAMEDUM8_300</name>
</geneLocation>
<evidence type="ECO:0000313" key="2">
    <source>
        <dbReference type="EMBL" id="AMJ80752.1"/>
    </source>
</evidence>
<name>A0AAC9AEF8_9ALTE</name>
<keyword evidence="1" id="KW-0472">Membrane</keyword>
<evidence type="ECO:0000313" key="3">
    <source>
        <dbReference type="Proteomes" id="UP000061468"/>
    </source>
</evidence>
<accession>A0AAC9AEF8</accession>
<sequence length="89" mass="9898">MFNNKVTKVSSTQDAAMLIVFLCTCATAIGAVFWFAVEQSLGGWGSAFLQAFSFTLTLFVMLKLGSWNKSKGYMKEKLVRHAVKLIRVI</sequence>
<dbReference type="EMBL" id="CP013929">
    <property type="protein sequence ID" value="AMJ80752.1"/>
    <property type="molecule type" value="Genomic_DNA"/>
</dbReference>
<evidence type="ECO:0000256" key="1">
    <source>
        <dbReference type="SAM" id="Phobius"/>
    </source>
</evidence>
<keyword evidence="1" id="KW-1133">Transmembrane helix</keyword>
<feature type="transmembrane region" description="Helical" evidence="1">
    <location>
        <begin position="15"/>
        <end position="37"/>
    </location>
</feature>
<gene>
    <name evidence="2" type="ORF">AV942_20425</name>
</gene>
<dbReference type="RefSeq" id="WP_015068568.1">
    <property type="nucleotide sequence ID" value="NZ_CAKMLI010000007.1"/>
</dbReference>
<protein>
    <submittedName>
        <fullName evidence="2">Uncharacterized protein</fullName>
    </submittedName>
</protein>